<keyword evidence="3" id="KW-1185">Reference proteome</keyword>
<dbReference type="RefSeq" id="XP_064769377.1">
    <property type="nucleotide sequence ID" value="XM_064914904.1"/>
</dbReference>
<name>A0ABR1F923_9ASCO</name>
<gene>
    <name evidence="2" type="ORF">BZA70DRAFT_310042</name>
</gene>
<reference evidence="2 3" key="1">
    <citation type="submission" date="2024-03" db="EMBL/GenBank/DDBJ databases">
        <title>Genome-scale model development and genomic sequencing of the oleaginous clade Lipomyces.</title>
        <authorList>
            <consortium name="Lawrence Berkeley National Laboratory"/>
            <person name="Czajka J.J."/>
            <person name="Han Y."/>
            <person name="Kim J."/>
            <person name="Mondo S.J."/>
            <person name="Hofstad B.A."/>
            <person name="Robles A."/>
            <person name="Haridas S."/>
            <person name="Riley R."/>
            <person name="LaButti K."/>
            <person name="Pangilinan J."/>
            <person name="Andreopoulos W."/>
            <person name="Lipzen A."/>
            <person name="Yan J."/>
            <person name="Wang M."/>
            <person name="Ng V."/>
            <person name="Grigoriev I.V."/>
            <person name="Spatafora J.W."/>
            <person name="Magnuson J.K."/>
            <person name="Baker S.E."/>
            <person name="Pomraning K.R."/>
        </authorList>
    </citation>
    <scope>NUCLEOTIDE SEQUENCE [LARGE SCALE GENOMIC DNA]</scope>
    <source>
        <strain evidence="2 3">Phaff 52-87</strain>
    </source>
</reference>
<organism evidence="2 3">
    <name type="scientific">Myxozyma melibiosi</name>
    <dbReference type="NCBI Taxonomy" id="54550"/>
    <lineage>
        <taxon>Eukaryota</taxon>
        <taxon>Fungi</taxon>
        <taxon>Dikarya</taxon>
        <taxon>Ascomycota</taxon>
        <taxon>Saccharomycotina</taxon>
        <taxon>Lipomycetes</taxon>
        <taxon>Lipomycetales</taxon>
        <taxon>Lipomycetaceae</taxon>
        <taxon>Myxozyma</taxon>
    </lineage>
</organism>
<dbReference type="PANTHER" id="PTHR11440">
    <property type="entry name" value="LECITHIN-CHOLESTEROL ACYLTRANSFERASE-RELATED"/>
    <property type="match status" value="1"/>
</dbReference>
<dbReference type="InterPro" id="IPR029058">
    <property type="entry name" value="AB_hydrolase_fold"/>
</dbReference>
<protein>
    <recommendedName>
        <fullName evidence="4">AB hydrolase-1 domain-containing protein</fullName>
    </recommendedName>
</protein>
<accession>A0ABR1F923</accession>
<feature type="compositionally biased region" description="Basic and acidic residues" evidence="1">
    <location>
        <begin position="1"/>
        <end position="11"/>
    </location>
</feature>
<dbReference type="Proteomes" id="UP001498771">
    <property type="component" value="Unassembled WGS sequence"/>
</dbReference>
<proteinExistence type="predicted"/>
<evidence type="ECO:0000313" key="3">
    <source>
        <dbReference type="Proteomes" id="UP001498771"/>
    </source>
</evidence>
<dbReference type="EMBL" id="JBBJBU010000003">
    <property type="protein sequence ID" value="KAK7206344.1"/>
    <property type="molecule type" value="Genomic_DNA"/>
</dbReference>
<feature type="compositionally biased region" description="Low complexity" evidence="1">
    <location>
        <begin position="59"/>
        <end position="75"/>
    </location>
</feature>
<feature type="compositionally biased region" description="Basic residues" evidence="1">
    <location>
        <begin position="21"/>
        <end position="40"/>
    </location>
</feature>
<evidence type="ECO:0000313" key="2">
    <source>
        <dbReference type="EMBL" id="KAK7206344.1"/>
    </source>
</evidence>
<feature type="compositionally biased region" description="Basic and acidic residues" evidence="1">
    <location>
        <begin position="243"/>
        <end position="264"/>
    </location>
</feature>
<evidence type="ECO:0008006" key="4">
    <source>
        <dbReference type="Google" id="ProtNLM"/>
    </source>
</evidence>
<feature type="compositionally biased region" description="Low complexity" evidence="1">
    <location>
        <begin position="208"/>
        <end position="230"/>
    </location>
</feature>
<feature type="region of interest" description="Disordered" evidence="1">
    <location>
        <begin position="208"/>
        <end position="272"/>
    </location>
</feature>
<feature type="region of interest" description="Disordered" evidence="1">
    <location>
        <begin position="743"/>
        <end position="784"/>
    </location>
</feature>
<feature type="compositionally biased region" description="Acidic residues" evidence="1">
    <location>
        <begin position="76"/>
        <end position="95"/>
    </location>
</feature>
<feature type="region of interest" description="Disordered" evidence="1">
    <location>
        <begin position="559"/>
        <end position="598"/>
    </location>
</feature>
<evidence type="ECO:0000256" key="1">
    <source>
        <dbReference type="SAM" id="MobiDB-lite"/>
    </source>
</evidence>
<feature type="compositionally biased region" description="Low complexity" evidence="1">
    <location>
        <begin position="138"/>
        <end position="151"/>
    </location>
</feature>
<dbReference type="GeneID" id="90040416"/>
<sequence>MALTKSIRDALSRNVVEPVRRSRSRSRSRTRSFSRPRSLSHTHEKSSPSTLPPVPPTEPLTLPTSPTSDQISIDSSADDSDSESESTGIEVDEAESFIGGSAVAHPDSPDRASPPFSAHSVDSSQASDAEHMSRSRSEAATTSSSVNSSHRSSSKHRKSASVTSTAGNEPHAKKVFPFSLPFAVSYGPPSLPKFKEIREFTFSSLSNSSAATSSTASDSSSSAGVLSRSSHSLRKKARTLPIFREKDKENHNHHDDNTLHERPALTRTSTEESVADSIIEDSRNFANIHQMDNSRLRAVKETIRTSISMDQFFFSTPKDGIPEDLTGDVVILGGYRGSILRDAKTHRRTWIPLKVGLNIRKINLELGLSDEAELNAEDDIIPDGMLSHIGPVDISRRLIRKMQLTILKANPGCTVHEFGYDWRLSNDLLSQKLDAFLRDIKSRRGPHWNGAIVIAHSMGGIVAHAAMLREPSLFRGLVYVGSPFSCVNILGPIRHGDSVMLSTKVLNAQVNFSMRSSFVFLPLDGRCFVDKNTGQEIRLDFFDLDTWIEYGLSPCVRTAGSPHRRISTSSHDPESPTHRKQHPDHPRHSLEHTASPTSEASDIVFADAVAYLERILSRTKQFKESLEADDPTANYPPLAVVYGDTVPTVRGARVAGERGIKDGDFSDYIFTPGDGVVPARHLMPPRGFDVVAKIESDRGHVGLLGDIPAMGKALRAILDEERRRMVEGPPTVAQRIEARKQAVAKADEEQREEDTEMSLAEGNLKSTAEEVGAGVAGLSIEQGL</sequence>
<dbReference type="Gene3D" id="3.40.50.1820">
    <property type="entry name" value="alpha/beta hydrolase"/>
    <property type="match status" value="1"/>
</dbReference>
<feature type="compositionally biased region" description="Basic and acidic residues" evidence="1">
    <location>
        <begin position="128"/>
        <end position="137"/>
    </location>
</feature>
<comment type="caution">
    <text evidence="2">The sequence shown here is derived from an EMBL/GenBank/DDBJ whole genome shotgun (WGS) entry which is preliminary data.</text>
</comment>
<feature type="compositionally biased region" description="Basic and acidic residues" evidence="1">
    <location>
        <begin position="571"/>
        <end position="591"/>
    </location>
</feature>
<dbReference type="SUPFAM" id="SSF53474">
    <property type="entry name" value="alpha/beta-Hydrolases"/>
    <property type="match status" value="1"/>
</dbReference>
<feature type="region of interest" description="Disordered" evidence="1">
    <location>
        <begin position="1"/>
        <end position="172"/>
    </location>
</feature>